<organism evidence="2 3">
    <name type="scientific">Chelatococcus reniformis</name>
    <dbReference type="NCBI Taxonomy" id="1494448"/>
    <lineage>
        <taxon>Bacteria</taxon>
        <taxon>Pseudomonadati</taxon>
        <taxon>Pseudomonadota</taxon>
        <taxon>Alphaproteobacteria</taxon>
        <taxon>Hyphomicrobiales</taxon>
        <taxon>Chelatococcaceae</taxon>
        <taxon>Chelatococcus</taxon>
    </lineage>
</organism>
<name>A0A916UXT5_9HYPH</name>
<proteinExistence type="predicted"/>
<evidence type="ECO:0000313" key="2">
    <source>
        <dbReference type="EMBL" id="GGC93617.1"/>
    </source>
</evidence>
<comment type="caution">
    <text evidence="2">The sequence shown here is derived from an EMBL/GenBank/DDBJ whole genome shotgun (WGS) entry which is preliminary data.</text>
</comment>
<reference evidence="2" key="1">
    <citation type="journal article" date="2014" name="Int. J. Syst. Evol. Microbiol.">
        <title>Complete genome sequence of Corynebacterium casei LMG S-19264T (=DSM 44701T), isolated from a smear-ripened cheese.</title>
        <authorList>
            <consortium name="US DOE Joint Genome Institute (JGI-PGF)"/>
            <person name="Walter F."/>
            <person name="Albersmeier A."/>
            <person name="Kalinowski J."/>
            <person name="Ruckert C."/>
        </authorList>
    </citation>
    <scope>NUCLEOTIDE SEQUENCE</scope>
    <source>
        <strain evidence="2">CGMCC 1.12919</strain>
    </source>
</reference>
<sequence>MLAELLPFALLVLAVLVWPWKIAAGVIWMIASLRKVRYQEATAGRLARTSMGPFSVMVLPWTVLAAFHLRNYNGSCSTAGFKRVRARDCDLFEYLNTNVFHPLPWIESIVFLAILLYFLAKLVNSHGYTTDVS</sequence>
<evidence type="ECO:0000256" key="1">
    <source>
        <dbReference type="SAM" id="Phobius"/>
    </source>
</evidence>
<feature type="transmembrane region" description="Helical" evidence="1">
    <location>
        <begin position="6"/>
        <end position="30"/>
    </location>
</feature>
<dbReference type="EMBL" id="BMGG01000014">
    <property type="protein sequence ID" value="GGC93617.1"/>
    <property type="molecule type" value="Genomic_DNA"/>
</dbReference>
<keyword evidence="1" id="KW-1133">Transmembrane helix</keyword>
<protein>
    <submittedName>
        <fullName evidence="2">Uncharacterized protein</fullName>
    </submittedName>
</protein>
<feature type="transmembrane region" description="Helical" evidence="1">
    <location>
        <begin position="102"/>
        <end position="120"/>
    </location>
</feature>
<keyword evidence="1" id="KW-0812">Transmembrane</keyword>
<evidence type="ECO:0000313" key="3">
    <source>
        <dbReference type="Proteomes" id="UP000637002"/>
    </source>
</evidence>
<reference evidence="2" key="2">
    <citation type="submission" date="2020-09" db="EMBL/GenBank/DDBJ databases">
        <authorList>
            <person name="Sun Q."/>
            <person name="Zhou Y."/>
        </authorList>
    </citation>
    <scope>NUCLEOTIDE SEQUENCE</scope>
    <source>
        <strain evidence="2">CGMCC 1.12919</strain>
    </source>
</reference>
<gene>
    <name evidence="2" type="ORF">GCM10010994_59270</name>
</gene>
<keyword evidence="3" id="KW-1185">Reference proteome</keyword>
<keyword evidence="1" id="KW-0472">Membrane</keyword>
<accession>A0A916UXT5</accession>
<dbReference type="AlphaFoldDB" id="A0A916UXT5"/>
<feature type="transmembrane region" description="Helical" evidence="1">
    <location>
        <begin position="51"/>
        <end position="69"/>
    </location>
</feature>
<dbReference type="Proteomes" id="UP000637002">
    <property type="component" value="Unassembled WGS sequence"/>
</dbReference>
<dbReference type="RefSeq" id="WP_188612800.1">
    <property type="nucleotide sequence ID" value="NZ_BMGG01000014.1"/>
</dbReference>